<evidence type="ECO:0000256" key="8">
    <source>
        <dbReference type="ARBA" id="ARBA00023306"/>
    </source>
</evidence>
<dbReference type="CDD" id="cd00798">
    <property type="entry name" value="INT_XerDC_C"/>
    <property type="match status" value="1"/>
</dbReference>
<evidence type="ECO:0000313" key="11">
    <source>
        <dbReference type="EMBL" id="CAB4578825.1"/>
    </source>
</evidence>
<dbReference type="Gene3D" id="1.10.150.130">
    <property type="match status" value="1"/>
</dbReference>
<keyword evidence="7" id="KW-0233">DNA recombination</keyword>
<dbReference type="GO" id="GO:0005737">
    <property type="term" value="C:cytoplasm"/>
    <property type="evidence" value="ECO:0007669"/>
    <property type="project" value="UniProtKB-SubCell"/>
</dbReference>
<sequence length="297" mass="33270">MRLDQALPLYLNHLATERNLSANTIESYKRDLENYLAGIESSTSVDKIEEESIQNFLNNIRSDLAESSISRLIASIRGFHKFLVQEDISRNNPAQYLSVGSKALRLPKTLSAEVINAVIDSIDTSSTNSSRDKLIFEFLYGTGARISELVNTDLDDIDFDSNVVKIRFGKGSKQRIVPLGKSLKVAIENYLTRNRNSLVNSKKPSAALILNAKGSRLTRQSIWEVVNKVALDNKLEDLSPHSLRHAFATHLLEGGADVRVVQELLGHSSVNTTQIYTHITVERLREVFSETHPRARK</sequence>
<dbReference type="PROSITE" id="PS51898">
    <property type="entry name" value="TYR_RECOMBINASE"/>
    <property type="match status" value="1"/>
</dbReference>
<dbReference type="InterPro" id="IPR013762">
    <property type="entry name" value="Integrase-like_cat_sf"/>
</dbReference>
<evidence type="ECO:0000256" key="3">
    <source>
        <dbReference type="ARBA" id="ARBA00022618"/>
    </source>
</evidence>
<evidence type="ECO:0000256" key="5">
    <source>
        <dbReference type="ARBA" id="ARBA00022908"/>
    </source>
</evidence>
<accession>A0A6J6ETT3</accession>
<dbReference type="PANTHER" id="PTHR30349:SF81">
    <property type="entry name" value="TYROSINE RECOMBINASE XERC"/>
    <property type="match status" value="1"/>
</dbReference>
<gene>
    <name evidence="11" type="ORF">UFOPK1740_00757</name>
</gene>
<dbReference type="InterPro" id="IPR010998">
    <property type="entry name" value="Integrase_recombinase_N"/>
</dbReference>
<keyword evidence="8" id="KW-0131">Cell cycle</keyword>
<keyword evidence="4" id="KW-0159">Chromosome partition</keyword>
<dbReference type="Pfam" id="PF00589">
    <property type="entry name" value="Phage_integrase"/>
    <property type="match status" value="1"/>
</dbReference>
<feature type="domain" description="Tyr recombinase" evidence="9">
    <location>
        <begin position="105"/>
        <end position="289"/>
    </location>
</feature>
<evidence type="ECO:0000259" key="9">
    <source>
        <dbReference type="PROSITE" id="PS51898"/>
    </source>
</evidence>
<comment type="subcellular location">
    <subcellularLocation>
        <location evidence="1">Cytoplasm</location>
    </subcellularLocation>
</comment>
<dbReference type="InterPro" id="IPR023009">
    <property type="entry name" value="Tyrosine_recombinase_XerC/XerD"/>
</dbReference>
<dbReference type="InterPro" id="IPR050090">
    <property type="entry name" value="Tyrosine_recombinase_XerCD"/>
</dbReference>
<protein>
    <submittedName>
        <fullName evidence="11">Unannotated protein</fullName>
    </submittedName>
</protein>
<dbReference type="GO" id="GO:0007059">
    <property type="term" value="P:chromosome segregation"/>
    <property type="evidence" value="ECO:0007669"/>
    <property type="project" value="UniProtKB-KW"/>
</dbReference>
<evidence type="ECO:0000256" key="7">
    <source>
        <dbReference type="ARBA" id="ARBA00023172"/>
    </source>
</evidence>
<evidence type="ECO:0000256" key="4">
    <source>
        <dbReference type="ARBA" id="ARBA00022829"/>
    </source>
</evidence>
<dbReference type="InterPro" id="IPR011010">
    <property type="entry name" value="DNA_brk_join_enz"/>
</dbReference>
<keyword evidence="3" id="KW-0132">Cell division</keyword>
<dbReference type="GO" id="GO:0006310">
    <property type="term" value="P:DNA recombination"/>
    <property type="evidence" value="ECO:0007669"/>
    <property type="project" value="UniProtKB-KW"/>
</dbReference>
<evidence type="ECO:0000256" key="2">
    <source>
        <dbReference type="ARBA" id="ARBA00022490"/>
    </source>
</evidence>
<evidence type="ECO:0000256" key="6">
    <source>
        <dbReference type="ARBA" id="ARBA00023125"/>
    </source>
</evidence>
<dbReference type="GO" id="GO:0003677">
    <property type="term" value="F:DNA binding"/>
    <property type="evidence" value="ECO:0007669"/>
    <property type="project" value="UniProtKB-KW"/>
</dbReference>
<dbReference type="GO" id="GO:0051301">
    <property type="term" value="P:cell division"/>
    <property type="evidence" value="ECO:0007669"/>
    <property type="project" value="UniProtKB-KW"/>
</dbReference>
<keyword evidence="5" id="KW-0229">DNA integration</keyword>
<dbReference type="Pfam" id="PF02899">
    <property type="entry name" value="Phage_int_SAM_1"/>
    <property type="match status" value="1"/>
</dbReference>
<reference evidence="11" key="1">
    <citation type="submission" date="2020-05" db="EMBL/GenBank/DDBJ databases">
        <authorList>
            <person name="Chiriac C."/>
            <person name="Salcher M."/>
            <person name="Ghai R."/>
            <person name="Kavagutti S V."/>
        </authorList>
    </citation>
    <scope>NUCLEOTIDE SEQUENCE</scope>
</reference>
<dbReference type="AlphaFoldDB" id="A0A6J6ETT3"/>
<dbReference type="SUPFAM" id="SSF56349">
    <property type="entry name" value="DNA breaking-rejoining enzymes"/>
    <property type="match status" value="1"/>
</dbReference>
<proteinExistence type="inferred from homology"/>
<dbReference type="HAMAP" id="MF_01808">
    <property type="entry name" value="Recomb_XerC_XerD"/>
    <property type="match status" value="1"/>
</dbReference>
<feature type="domain" description="Core-binding (CB)" evidence="10">
    <location>
        <begin position="1"/>
        <end position="84"/>
    </location>
</feature>
<dbReference type="Gene3D" id="1.10.443.10">
    <property type="entry name" value="Intergrase catalytic core"/>
    <property type="match status" value="1"/>
</dbReference>
<dbReference type="GO" id="GO:0015074">
    <property type="term" value="P:DNA integration"/>
    <property type="evidence" value="ECO:0007669"/>
    <property type="project" value="UniProtKB-KW"/>
</dbReference>
<dbReference type="InterPro" id="IPR002104">
    <property type="entry name" value="Integrase_catalytic"/>
</dbReference>
<dbReference type="NCBIfam" id="NF001399">
    <property type="entry name" value="PRK00283.1"/>
    <property type="match status" value="1"/>
</dbReference>
<dbReference type="PROSITE" id="PS51900">
    <property type="entry name" value="CB"/>
    <property type="match status" value="1"/>
</dbReference>
<dbReference type="InterPro" id="IPR044068">
    <property type="entry name" value="CB"/>
</dbReference>
<dbReference type="EMBL" id="CAEZTU010000030">
    <property type="protein sequence ID" value="CAB4578825.1"/>
    <property type="molecule type" value="Genomic_DNA"/>
</dbReference>
<dbReference type="InterPro" id="IPR004107">
    <property type="entry name" value="Integrase_SAM-like_N"/>
</dbReference>
<name>A0A6J6ETT3_9ZZZZ</name>
<keyword evidence="6" id="KW-0238">DNA-binding</keyword>
<evidence type="ECO:0000256" key="1">
    <source>
        <dbReference type="ARBA" id="ARBA00004496"/>
    </source>
</evidence>
<organism evidence="11">
    <name type="scientific">freshwater metagenome</name>
    <dbReference type="NCBI Taxonomy" id="449393"/>
    <lineage>
        <taxon>unclassified sequences</taxon>
        <taxon>metagenomes</taxon>
        <taxon>ecological metagenomes</taxon>
    </lineage>
</organism>
<evidence type="ECO:0000259" key="10">
    <source>
        <dbReference type="PROSITE" id="PS51900"/>
    </source>
</evidence>
<keyword evidence="2" id="KW-0963">Cytoplasm</keyword>
<dbReference type="PANTHER" id="PTHR30349">
    <property type="entry name" value="PHAGE INTEGRASE-RELATED"/>
    <property type="match status" value="1"/>
</dbReference>